<evidence type="ECO:0000256" key="8">
    <source>
        <dbReference type="ARBA" id="ARBA00042704"/>
    </source>
</evidence>
<evidence type="ECO:0000256" key="11">
    <source>
        <dbReference type="ARBA" id="ARBA00047972"/>
    </source>
</evidence>
<sequence>MSETSGFLSRPDGERLAWRRVEGAGPTVVWLGGFRSDMAGSKAQALAEWAQASGRAYVRFDYFGHGESSGDFAQGTITRWREDALAVLDELTTGEVVLVGSSMGGWIASLAAMAQPERIRALVLVAPAPDFTEKLMEIPPEGHVALKADGVWMRPSEYGEPYPISQSLLDDGARWSILPGPVAIEAPVRILQGGEDPDVPWTHALELAQGLKSRDVVFSLIKDGDHRLSRPQDLQRLVAAVAEVCA</sequence>
<comment type="catalytic activity">
    <reaction evidence="10">
        <text>S-hexadecanoyl-L-cysteinyl-[protein] + H2O = L-cysteinyl-[protein] + hexadecanoate + H(+)</text>
        <dbReference type="Rhea" id="RHEA:19233"/>
        <dbReference type="Rhea" id="RHEA-COMP:10131"/>
        <dbReference type="Rhea" id="RHEA-COMP:11032"/>
        <dbReference type="ChEBI" id="CHEBI:7896"/>
        <dbReference type="ChEBI" id="CHEBI:15377"/>
        <dbReference type="ChEBI" id="CHEBI:15378"/>
        <dbReference type="ChEBI" id="CHEBI:29950"/>
        <dbReference type="ChEBI" id="CHEBI:74151"/>
        <dbReference type="EC" id="3.1.2.22"/>
    </reaction>
    <physiologicalReaction direction="left-to-right" evidence="10">
        <dbReference type="Rhea" id="RHEA:19234"/>
    </physiologicalReaction>
</comment>
<dbReference type="InterPro" id="IPR052382">
    <property type="entry name" value="ABHD10_acyl-thioesterase"/>
</dbReference>
<comment type="catalytic activity">
    <reaction evidence="11">
        <text>mycophenolic acid O-acyl-beta-D-glucuronide + H2O = mycophenolate + D-glucuronate + H(+)</text>
        <dbReference type="Rhea" id="RHEA:34179"/>
        <dbReference type="ChEBI" id="CHEBI:15377"/>
        <dbReference type="ChEBI" id="CHEBI:15378"/>
        <dbReference type="ChEBI" id="CHEBI:58720"/>
        <dbReference type="ChEBI" id="CHEBI:62932"/>
        <dbReference type="ChEBI" id="CHEBI:66982"/>
        <dbReference type="EC" id="3.1.1.93"/>
    </reaction>
    <physiologicalReaction direction="left-to-right" evidence="11">
        <dbReference type="Rhea" id="RHEA:34180"/>
    </physiologicalReaction>
</comment>
<dbReference type="OrthoDB" id="9813296at2"/>
<reference evidence="14" key="1">
    <citation type="submission" date="2018-05" db="EMBL/GenBank/DDBJ databases">
        <authorList>
            <person name="Li X."/>
        </authorList>
    </citation>
    <scope>NUCLEOTIDE SEQUENCE [LARGE SCALE GENOMIC DNA]</scope>
    <source>
        <strain evidence="14">YIM 73061</strain>
    </source>
</reference>
<dbReference type="EMBL" id="QFYR01000001">
    <property type="protein sequence ID" value="RAK56863.1"/>
    <property type="molecule type" value="Genomic_DNA"/>
</dbReference>
<keyword evidence="2 13" id="KW-0378">Hydrolase</keyword>
<evidence type="ECO:0000256" key="9">
    <source>
        <dbReference type="ARBA" id="ARBA00046047"/>
    </source>
</evidence>
<dbReference type="InterPro" id="IPR022742">
    <property type="entry name" value="Hydrolase_4"/>
</dbReference>
<dbReference type="InterPro" id="IPR029058">
    <property type="entry name" value="AB_hydrolase_fold"/>
</dbReference>
<evidence type="ECO:0000256" key="3">
    <source>
        <dbReference type="ARBA" id="ARBA00022946"/>
    </source>
</evidence>
<evidence type="ECO:0000256" key="7">
    <source>
        <dbReference type="ARBA" id="ARBA00042645"/>
    </source>
</evidence>
<evidence type="ECO:0000256" key="1">
    <source>
        <dbReference type="ARBA" id="ARBA00012423"/>
    </source>
</evidence>
<evidence type="ECO:0000256" key="5">
    <source>
        <dbReference type="ARBA" id="ARBA00039314"/>
    </source>
</evidence>
<dbReference type="PRINTS" id="PR00111">
    <property type="entry name" value="ABHYDROLASE"/>
</dbReference>
<dbReference type="Proteomes" id="UP000249725">
    <property type="component" value="Unassembled WGS sequence"/>
</dbReference>
<dbReference type="GO" id="GO:0102390">
    <property type="term" value="F:mycophenolic acid acyl-glucuronide esterase activity"/>
    <property type="evidence" value="ECO:0007669"/>
    <property type="project" value="UniProtKB-EC"/>
</dbReference>
<protein>
    <recommendedName>
        <fullName evidence="5">Palmitoyl-protein thioesterase ABHD10, mitochondrial</fullName>
        <ecNumber evidence="4">3.1.1.93</ecNumber>
        <ecNumber evidence="1">3.1.2.22</ecNumber>
    </recommendedName>
    <alternativeName>
        <fullName evidence="7">Acyl-protein thioesterase ABHD10</fullName>
    </alternativeName>
    <alternativeName>
        <fullName evidence="8">Alpha/beta hydrolase domain-containing protein 10</fullName>
    </alternativeName>
    <alternativeName>
        <fullName evidence="6">Mycophenolic acid acyl-glucuronide esterase, mitochondrial</fullName>
    </alternativeName>
</protein>
<comment type="function">
    <text evidence="9">Acts as an acyl-protein thioesterase that hydrolyzes fatty acids from acylated residues in proteins. Regulates the mitochondrial S-depalmitoylation of the nucleophilic active site residue of peroxiredoxin-5/PRDX5, a key antioxidant protein, therefore modulating mitochondrial antioxidant ability. Also catalyzes the deglucuronidation of mycophenolic acid acyl-glucuronide, an active metabolite of the immunosuppressant drug mycophenolate.</text>
</comment>
<dbReference type="AlphaFoldDB" id="A0A328APD8"/>
<dbReference type="EC" id="3.1.1.93" evidence="4"/>
<dbReference type="PANTHER" id="PTHR16138:SF7">
    <property type="entry name" value="PALMITOYL-PROTEIN THIOESTERASE ABHD10, MITOCHONDRIAL"/>
    <property type="match status" value="1"/>
</dbReference>
<dbReference type="RefSeq" id="WP_111513284.1">
    <property type="nucleotide sequence ID" value="NZ_QFYR01000001.1"/>
</dbReference>
<dbReference type="EC" id="3.1.2.22" evidence="1"/>
<dbReference type="SUPFAM" id="SSF53474">
    <property type="entry name" value="alpha/beta-Hydrolases"/>
    <property type="match status" value="1"/>
</dbReference>
<evidence type="ECO:0000313" key="13">
    <source>
        <dbReference type="EMBL" id="RAK56863.1"/>
    </source>
</evidence>
<dbReference type="GO" id="GO:0008474">
    <property type="term" value="F:palmitoyl-(protein) hydrolase activity"/>
    <property type="evidence" value="ECO:0007669"/>
    <property type="project" value="UniProtKB-EC"/>
</dbReference>
<comment type="caution">
    <text evidence="13">The sequence shown here is derived from an EMBL/GenBank/DDBJ whole genome shotgun (WGS) entry which is preliminary data.</text>
</comment>
<organism evidence="13 14">
    <name type="scientific">Phenylobacterium deserti</name>
    <dbReference type="NCBI Taxonomy" id="1914756"/>
    <lineage>
        <taxon>Bacteria</taxon>
        <taxon>Pseudomonadati</taxon>
        <taxon>Pseudomonadota</taxon>
        <taxon>Alphaproteobacteria</taxon>
        <taxon>Caulobacterales</taxon>
        <taxon>Caulobacteraceae</taxon>
        <taxon>Phenylobacterium</taxon>
    </lineage>
</organism>
<keyword evidence="14" id="KW-1185">Reference proteome</keyword>
<gene>
    <name evidence="13" type="ORF">DJ018_02510</name>
</gene>
<evidence type="ECO:0000256" key="2">
    <source>
        <dbReference type="ARBA" id="ARBA00022801"/>
    </source>
</evidence>
<proteinExistence type="predicted"/>
<evidence type="ECO:0000259" key="12">
    <source>
        <dbReference type="Pfam" id="PF12146"/>
    </source>
</evidence>
<evidence type="ECO:0000256" key="10">
    <source>
        <dbReference type="ARBA" id="ARBA00047409"/>
    </source>
</evidence>
<evidence type="ECO:0000313" key="14">
    <source>
        <dbReference type="Proteomes" id="UP000249725"/>
    </source>
</evidence>
<feature type="domain" description="Serine aminopeptidase S33" evidence="12">
    <location>
        <begin position="42"/>
        <end position="140"/>
    </location>
</feature>
<name>A0A328APD8_9CAUL</name>
<keyword evidence="3" id="KW-0809">Transit peptide</keyword>
<dbReference type="PANTHER" id="PTHR16138">
    <property type="entry name" value="MYCOPHENOLIC ACID ACYL-GLUCURONIDE ESTERASE, MITOCHONDRIAL"/>
    <property type="match status" value="1"/>
</dbReference>
<dbReference type="InterPro" id="IPR000073">
    <property type="entry name" value="AB_hydrolase_1"/>
</dbReference>
<accession>A0A328APD8</accession>
<evidence type="ECO:0000256" key="6">
    <source>
        <dbReference type="ARBA" id="ARBA00041520"/>
    </source>
</evidence>
<dbReference type="Pfam" id="PF12146">
    <property type="entry name" value="Hydrolase_4"/>
    <property type="match status" value="1"/>
</dbReference>
<evidence type="ECO:0000256" key="4">
    <source>
        <dbReference type="ARBA" id="ARBA00039132"/>
    </source>
</evidence>
<dbReference type="Gene3D" id="3.40.50.1820">
    <property type="entry name" value="alpha/beta hydrolase"/>
    <property type="match status" value="1"/>
</dbReference>